<feature type="region of interest" description="Disordered" evidence="6">
    <location>
        <begin position="603"/>
        <end position="804"/>
    </location>
</feature>
<evidence type="ECO:0000256" key="4">
    <source>
        <dbReference type="ARBA" id="ARBA00023204"/>
    </source>
</evidence>
<dbReference type="Proteomes" id="UP000747399">
    <property type="component" value="Unassembled WGS sequence"/>
</dbReference>
<feature type="region of interest" description="Disordered" evidence="6">
    <location>
        <begin position="212"/>
        <end position="254"/>
    </location>
</feature>
<dbReference type="Pfam" id="PF07522">
    <property type="entry name" value="DRMBL"/>
    <property type="match status" value="1"/>
</dbReference>
<organism evidence="8 9">
    <name type="scientific">Volvox africanus</name>
    <dbReference type="NCBI Taxonomy" id="51714"/>
    <lineage>
        <taxon>Eukaryota</taxon>
        <taxon>Viridiplantae</taxon>
        <taxon>Chlorophyta</taxon>
        <taxon>core chlorophytes</taxon>
        <taxon>Chlorophyceae</taxon>
        <taxon>CS clade</taxon>
        <taxon>Chlamydomonadales</taxon>
        <taxon>Volvocaceae</taxon>
        <taxon>Volvox</taxon>
    </lineage>
</organism>
<dbReference type="Pfam" id="PF12706">
    <property type="entry name" value="Lactamase_B_2"/>
    <property type="match status" value="1"/>
</dbReference>
<evidence type="ECO:0000256" key="2">
    <source>
        <dbReference type="ARBA" id="ARBA00010304"/>
    </source>
</evidence>
<dbReference type="PANTHER" id="PTHR23240">
    <property type="entry name" value="DNA CROSS-LINK REPAIR PROTEIN PSO2/SNM1-RELATED"/>
    <property type="match status" value="1"/>
</dbReference>
<name>A0A8J4FA51_9CHLO</name>
<protein>
    <recommendedName>
        <fullName evidence="7">Metallo-beta-lactamase domain-containing protein</fullName>
    </recommendedName>
</protein>
<feature type="compositionally biased region" description="Basic and acidic residues" evidence="6">
    <location>
        <begin position="824"/>
        <end position="834"/>
    </location>
</feature>
<dbReference type="CDD" id="cd16273">
    <property type="entry name" value="SNM1A-1C-like_MBL-fold"/>
    <property type="match status" value="1"/>
</dbReference>
<feature type="region of interest" description="Disordered" evidence="6">
    <location>
        <begin position="815"/>
        <end position="834"/>
    </location>
</feature>
<comment type="caution">
    <text evidence="8">The sequence shown here is derived from an EMBL/GenBank/DDBJ whole genome shotgun (WGS) entry which is preliminary data.</text>
</comment>
<dbReference type="InterPro" id="IPR011084">
    <property type="entry name" value="DRMBL"/>
</dbReference>
<evidence type="ECO:0000313" key="8">
    <source>
        <dbReference type="EMBL" id="GIL67665.1"/>
    </source>
</evidence>
<accession>A0A8J4FA51</accession>
<comment type="similarity">
    <text evidence="2">Belongs to the DNA repair metallo-beta-lactamase (DRMBL) family.</text>
</comment>
<dbReference type="GO" id="GO:0005634">
    <property type="term" value="C:nucleus"/>
    <property type="evidence" value="ECO:0007669"/>
    <property type="project" value="UniProtKB-SubCell"/>
</dbReference>
<sequence length="834" mass="86660">MTAQAVPAHKVIPGTGGAIVVDAFRYAHPGVKAYFLTHAHSDHYSGLNDNWCNGPIYCSETTARLVVHLCGVDPSHLRPLPMKQPVMVAGVEVTLVDANHCPGAVQLLFRLPGSGARYLHCGDMRFCASMTSCPLLGAWRGCEAVFLDTTYCHPKHTFPLQEESVDYVVQTLGRFLEEDRAAEAAGATAPMAGVDAATGAFSAVEEVDPGAALGPMEPASAALSDDPSSARAAVASNQPQGTEKPALRNAAPASGFKGDETVASGGISIAHSCAVARVGIGTFVPANANSNTTVSVPLGGVAVATGSFTTAVARVGSSKDGGELIDSGSAELDALPDGKEEGLAEALGEDPVGEVAAVGRGGRGGPFRRLYLVSTYVIGKERILLAIRQRCGVRVYVPESKIAVLHLLGLPDKQLSDTFTTDPRVTPVHVVSWGTLGETWPFFRPNFVNMQRIAEEMGAPAVVGFCPSGWLYEKKRDAFPVRIGGSLSVHLVPYSDHSSYTELREYVRWLRPQQVIPTVGVGGDDGERNRVAMLKHFRTLVDETASKARFLAGMRNRATATAVTAALPHALAVVRLSDRGVANGGDFTAVAASALAIEASNADVGPSLDSLPDRLKGTGTTATRRHPVAPENGPEAGGLGLTESKQGVRQAGGEVRGGLQEARVGYRGESGLGQRQGRSRTQDRGGEGSGLEQSLAAAAARPVPPLTRDDGTEVIFIDSSSDGGTHSNGGNEEEDAGDGESVRCRGGGVRPQHDRGAGALGGRGALPGVGTLISPQPDCREAHMADTGQGGGSSGIPSGNSVGLMKLEGMEKGCSCAPSNGFSKAEKGDEKWHG</sequence>
<evidence type="ECO:0000256" key="6">
    <source>
        <dbReference type="SAM" id="MobiDB-lite"/>
    </source>
</evidence>
<evidence type="ECO:0000256" key="3">
    <source>
        <dbReference type="ARBA" id="ARBA00022763"/>
    </source>
</evidence>
<proteinExistence type="inferred from homology"/>
<dbReference type="EMBL" id="BNCO01000101">
    <property type="protein sequence ID" value="GIL67665.1"/>
    <property type="molecule type" value="Genomic_DNA"/>
</dbReference>
<dbReference type="InterPro" id="IPR036866">
    <property type="entry name" value="RibonucZ/Hydroxyglut_hydro"/>
</dbReference>
<feature type="domain" description="Metallo-beta-lactamase" evidence="7">
    <location>
        <begin position="5"/>
        <end position="156"/>
    </location>
</feature>
<dbReference type="GO" id="GO:0003684">
    <property type="term" value="F:damaged DNA binding"/>
    <property type="evidence" value="ECO:0007669"/>
    <property type="project" value="TreeGrafter"/>
</dbReference>
<keyword evidence="4" id="KW-0234">DNA repair</keyword>
<gene>
    <name evidence="8" type="ORF">Vafri_21002</name>
</gene>
<feature type="compositionally biased region" description="Low complexity" evidence="6">
    <location>
        <begin position="218"/>
        <end position="233"/>
    </location>
</feature>
<keyword evidence="3" id="KW-0227">DNA damage</keyword>
<feature type="non-terminal residue" evidence="8">
    <location>
        <position position="834"/>
    </location>
</feature>
<dbReference type="SUPFAM" id="SSF56281">
    <property type="entry name" value="Metallo-hydrolase/oxidoreductase"/>
    <property type="match status" value="1"/>
</dbReference>
<dbReference type="Gene3D" id="3.40.50.12650">
    <property type="match status" value="1"/>
</dbReference>
<dbReference type="GO" id="GO:0006303">
    <property type="term" value="P:double-strand break repair via nonhomologous end joining"/>
    <property type="evidence" value="ECO:0007669"/>
    <property type="project" value="TreeGrafter"/>
</dbReference>
<dbReference type="Gene3D" id="3.60.15.10">
    <property type="entry name" value="Ribonuclease Z/Hydroxyacylglutathione hydrolase-like"/>
    <property type="match status" value="1"/>
</dbReference>
<dbReference type="InterPro" id="IPR001279">
    <property type="entry name" value="Metallo-B-lactamas"/>
</dbReference>
<evidence type="ECO:0000259" key="7">
    <source>
        <dbReference type="SMART" id="SM00849"/>
    </source>
</evidence>
<comment type="subcellular location">
    <subcellularLocation>
        <location evidence="1">Nucleus</location>
    </subcellularLocation>
</comment>
<dbReference type="SMART" id="SM00849">
    <property type="entry name" value="Lactamase_B"/>
    <property type="match status" value="1"/>
</dbReference>
<dbReference type="PANTHER" id="PTHR23240:SF35">
    <property type="entry name" value="DNA REPAIR METALLO-BETA-LACTAMASE FAMILY PROTEIN-RELATED"/>
    <property type="match status" value="1"/>
</dbReference>
<feature type="compositionally biased region" description="Gly residues" evidence="6">
    <location>
        <begin position="758"/>
        <end position="767"/>
    </location>
</feature>
<dbReference type="AlphaFoldDB" id="A0A8J4FA51"/>
<dbReference type="GO" id="GO:0036297">
    <property type="term" value="P:interstrand cross-link repair"/>
    <property type="evidence" value="ECO:0007669"/>
    <property type="project" value="TreeGrafter"/>
</dbReference>
<evidence type="ECO:0000313" key="9">
    <source>
        <dbReference type="Proteomes" id="UP000747399"/>
    </source>
</evidence>
<dbReference type="GO" id="GO:0035312">
    <property type="term" value="F:5'-3' DNA exonuclease activity"/>
    <property type="evidence" value="ECO:0007669"/>
    <property type="project" value="TreeGrafter"/>
</dbReference>
<evidence type="ECO:0000256" key="1">
    <source>
        <dbReference type="ARBA" id="ARBA00004123"/>
    </source>
</evidence>
<keyword evidence="9" id="KW-1185">Reference proteome</keyword>
<keyword evidence="5" id="KW-0539">Nucleus</keyword>
<evidence type="ECO:0000256" key="5">
    <source>
        <dbReference type="ARBA" id="ARBA00023242"/>
    </source>
</evidence>
<reference evidence="8" key="1">
    <citation type="journal article" date="2021" name="Proc. Natl. Acad. Sci. U.S.A.">
        <title>Three genomes in the algal genus Volvox reveal the fate of a haploid sex-determining region after a transition to homothallism.</title>
        <authorList>
            <person name="Yamamoto K."/>
            <person name="Hamaji T."/>
            <person name="Kawai-Toyooka H."/>
            <person name="Matsuzaki R."/>
            <person name="Takahashi F."/>
            <person name="Nishimura Y."/>
            <person name="Kawachi M."/>
            <person name="Noguchi H."/>
            <person name="Minakuchi Y."/>
            <person name="Umen J.G."/>
            <person name="Toyoda A."/>
            <person name="Nozaki H."/>
        </authorList>
    </citation>
    <scope>NUCLEOTIDE SEQUENCE</scope>
    <source>
        <strain evidence="8">NIES-3780</strain>
    </source>
</reference>